<keyword evidence="2" id="KW-1185">Reference proteome</keyword>
<protein>
    <recommendedName>
        <fullName evidence="3">BppU N-terminal domain-containing protein</fullName>
    </recommendedName>
</protein>
<evidence type="ECO:0000313" key="1">
    <source>
        <dbReference type="EMBL" id="EET59466.1"/>
    </source>
</evidence>
<name>C6LIS7_9FIRM</name>
<evidence type="ECO:0008006" key="3">
    <source>
        <dbReference type="Google" id="ProtNLM"/>
    </source>
</evidence>
<sequence>METTRVEELLDSLPDNENGVYEAGTGERERHIVIGRDRVIVVPDELKRIAVETDHNIETVTFDCPRYWDDKDLSEMSIYINYLRADGEPGSHRATNVVVDETDPELMHFDWTIRGHVSAVAGSLVVLVLAKKTDSTGIERNRWNSEVNREMYVSEGLDTIPEAMTHMPDVVEQLLLQLNNAKDSALGDIDDKKTESLEEVADTKTEALSSIDTAKNSSVEEIVNTKTESLSAVSTAQTNAVNETNSAKTVALEEIGEAKTDAVNAVDTQTNLTNFVKSHFNLLRTGKVYTVRVPLWETSQTSNGEKLDDNAGLVMLPSTATEHRQDDYESIPLFKTYDCNAVVDEDGKRYITAMKGDANYRDTGAVDVFVLGMSYYEKYWIEDGYWYYSRTDTPREGYTLAVECKDIYGNDQGFALYGKHVAGLVDGIPYSSKNLIPARHCSGRTDGLSTGISYNGNIAIFKAKGNAHYSGGMMCDYKYAITSFYLKYAVIHSQSVMAGCTNFNVQFRTSIAETNTNRVVLTNSEAAKFPVGAYVSIGDGGSTTAPDRATFVCHNKAECVQILAKEVYDDTHTAVVVDALFDTTETTWITSFHWRSGFSDLIKGRDGCPCQNVSDLTSGIYPICIQGIELMVGGYEVVSNAILDIVDDGEYFDVYLTNDCSKLTANIDAIKQNYTKLTVRIKRPVGAGGWKYVTCIVIDIENGAIIITSYGENGSGSNSGFADAIYFDASTSGQREILLLGDLWCAWFSGLVCLFACSGPSYARWNFLSRVSING</sequence>
<dbReference type="STRING" id="168384.SAMN05660368_02990"/>
<dbReference type="OrthoDB" id="10016512at2"/>
<organism evidence="1 2">
    <name type="scientific">Marvinbryantia formatexigens DSM 14469</name>
    <dbReference type="NCBI Taxonomy" id="478749"/>
    <lineage>
        <taxon>Bacteria</taxon>
        <taxon>Bacillati</taxon>
        <taxon>Bacillota</taxon>
        <taxon>Clostridia</taxon>
        <taxon>Lachnospirales</taxon>
        <taxon>Lachnospiraceae</taxon>
        <taxon>Marvinbryantia</taxon>
    </lineage>
</organism>
<dbReference type="EMBL" id="ACCL02000018">
    <property type="protein sequence ID" value="EET59466.1"/>
    <property type="molecule type" value="Genomic_DNA"/>
</dbReference>
<reference evidence="1" key="1">
    <citation type="submission" date="2009-07" db="EMBL/GenBank/DDBJ databases">
        <authorList>
            <person name="Weinstock G."/>
            <person name="Sodergren E."/>
            <person name="Clifton S."/>
            <person name="Fulton L."/>
            <person name="Fulton B."/>
            <person name="Courtney L."/>
            <person name="Fronick C."/>
            <person name="Harrison M."/>
            <person name="Strong C."/>
            <person name="Farmer C."/>
            <person name="Delahaunty K."/>
            <person name="Markovic C."/>
            <person name="Hall O."/>
            <person name="Minx P."/>
            <person name="Tomlinson C."/>
            <person name="Mitreva M."/>
            <person name="Nelson J."/>
            <person name="Hou S."/>
            <person name="Wollam A."/>
            <person name="Pepin K.H."/>
            <person name="Johnson M."/>
            <person name="Bhonagiri V."/>
            <person name="Nash W.E."/>
            <person name="Warren W."/>
            <person name="Chinwalla A."/>
            <person name="Mardis E.R."/>
            <person name="Wilson R.K."/>
        </authorList>
    </citation>
    <scope>NUCLEOTIDE SEQUENCE [LARGE SCALE GENOMIC DNA]</scope>
    <source>
        <strain evidence="1">DSM 14469</strain>
    </source>
</reference>
<dbReference type="AlphaFoldDB" id="C6LIS7"/>
<accession>C6LIS7</accession>
<evidence type="ECO:0000313" key="2">
    <source>
        <dbReference type="Proteomes" id="UP000005561"/>
    </source>
</evidence>
<gene>
    <name evidence="1" type="ORF">BRYFOR_08557</name>
</gene>
<dbReference type="Proteomes" id="UP000005561">
    <property type="component" value="Unassembled WGS sequence"/>
</dbReference>
<dbReference type="eggNOG" id="ENOG5030QMZ">
    <property type="taxonomic scope" value="Bacteria"/>
</dbReference>
<proteinExistence type="predicted"/>
<comment type="caution">
    <text evidence="1">The sequence shown here is derived from an EMBL/GenBank/DDBJ whole genome shotgun (WGS) entry which is preliminary data.</text>
</comment>
<dbReference type="RefSeq" id="WP_006863326.1">
    <property type="nucleotide sequence ID" value="NZ_ACCL02000018.1"/>
</dbReference>